<dbReference type="EMBL" id="UINC01116950">
    <property type="protein sequence ID" value="SVC89042.1"/>
    <property type="molecule type" value="Genomic_DNA"/>
</dbReference>
<proteinExistence type="predicted"/>
<name>A0A382QW09_9ZZZZ</name>
<dbReference type="AlphaFoldDB" id="A0A382QW09"/>
<feature type="non-terminal residue" evidence="1">
    <location>
        <position position="1"/>
    </location>
</feature>
<organism evidence="1">
    <name type="scientific">marine metagenome</name>
    <dbReference type="NCBI Taxonomy" id="408172"/>
    <lineage>
        <taxon>unclassified sequences</taxon>
        <taxon>metagenomes</taxon>
        <taxon>ecological metagenomes</taxon>
    </lineage>
</organism>
<gene>
    <name evidence="1" type="ORF">METZ01_LOCUS341896</name>
</gene>
<reference evidence="1" key="1">
    <citation type="submission" date="2018-05" db="EMBL/GenBank/DDBJ databases">
        <authorList>
            <person name="Lanie J.A."/>
            <person name="Ng W.-L."/>
            <person name="Kazmierczak K.M."/>
            <person name="Andrzejewski T.M."/>
            <person name="Davidsen T.M."/>
            <person name="Wayne K.J."/>
            <person name="Tettelin H."/>
            <person name="Glass J.I."/>
            <person name="Rusch D."/>
            <person name="Podicherti R."/>
            <person name="Tsui H.-C.T."/>
            <person name="Winkler M.E."/>
        </authorList>
    </citation>
    <scope>NUCLEOTIDE SEQUENCE</scope>
</reference>
<accession>A0A382QW09</accession>
<evidence type="ECO:0000313" key="1">
    <source>
        <dbReference type="EMBL" id="SVC89042.1"/>
    </source>
</evidence>
<sequence length="45" mass="5085">EPVDGQSALRSSRLTPQRIISAVAIVWSKRKPIDFLDRMIYTLVG</sequence>
<protein>
    <submittedName>
        <fullName evidence="1">Uncharacterized protein</fullName>
    </submittedName>
</protein>